<protein>
    <recommendedName>
        <fullName evidence="2">DNA-directed DNA polymerase</fullName>
        <ecNumber evidence="2">2.7.7.7</ecNumber>
    </recommendedName>
</protein>
<organism evidence="10 11">
    <name type="scientific">Araneus ventricosus</name>
    <name type="common">Orbweaver spider</name>
    <name type="synonym">Epeira ventricosa</name>
    <dbReference type="NCBI Taxonomy" id="182803"/>
    <lineage>
        <taxon>Eukaryota</taxon>
        <taxon>Metazoa</taxon>
        <taxon>Ecdysozoa</taxon>
        <taxon>Arthropoda</taxon>
        <taxon>Chelicerata</taxon>
        <taxon>Arachnida</taxon>
        <taxon>Araneae</taxon>
        <taxon>Araneomorphae</taxon>
        <taxon>Entelegynae</taxon>
        <taxon>Araneoidea</taxon>
        <taxon>Araneidae</taxon>
        <taxon>Araneus</taxon>
    </lineage>
</organism>
<dbReference type="GO" id="GO:0003887">
    <property type="term" value="F:DNA-directed DNA polymerase activity"/>
    <property type="evidence" value="ECO:0007669"/>
    <property type="project" value="UniProtKB-KW"/>
</dbReference>
<dbReference type="EC" id="2.7.7.7" evidence="2"/>
<dbReference type="GO" id="GO:0006260">
    <property type="term" value="P:DNA replication"/>
    <property type="evidence" value="ECO:0007669"/>
    <property type="project" value="UniProtKB-KW"/>
</dbReference>
<dbReference type="Pfam" id="PF03175">
    <property type="entry name" value="DNA_pol_B_2"/>
    <property type="match status" value="1"/>
</dbReference>
<dbReference type="AlphaFoldDB" id="A0A4Y2H766"/>
<dbReference type="InterPro" id="IPR004868">
    <property type="entry name" value="DNA-dir_DNA_pol_B_mt/vir"/>
</dbReference>
<evidence type="ECO:0000256" key="8">
    <source>
        <dbReference type="ARBA" id="ARBA00049244"/>
    </source>
</evidence>
<dbReference type="EMBL" id="BGPR01001749">
    <property type="protein sequence ID" value="GBM60991.1"/>
    <property type="molecule type" value="Genomic_DNA"/>
</dbReference>
<comment type="catalytic activity">
    <reaction evidence="8">
        <text>DNA(n) + a 2'-deoxyribonucleoside 5'-triphosphate = DNA(n+1) + diphosphate</text>
        <dbReference type="Rhea" id="RHEA:22508"/>
        <dbReference type="Rhea" id="RHEA-COMP:17339"/>
        <dbReference type="Rhea" id="RHEA-COMP:17340"/>
        <dbReference type="ChEBI" id="CHEBI:33019"/>
        <dbReference type="ChEBI" id="CHEBI:61560"/>
        <dbReference type="ChEBI" id="CHEBI:173112"/>
        <dbReference type="EC" id="2.7.7.7"/>
    </reaction>
</comment>
<dbReference type="Proteomes" id="UP000499080">
    <property type="component" value="Unassembled WGS sequence"/>
</dbReference>
<reference evidence="10 11" key="1">
    <citation type="journal article" date="2019" name="Sci. Rep.">
        <title>Orb-weaving spider Araneus ventricosus genome elucidates the spidroin gene catalogue.</title>
        <authorList>
            <person name="Kono N."/>
            <person name="Nakamura H."/>
            <person name="Ohtoshi R."/>
            <person name="Moran D.A.P."/>
            <person name="Shinohara A."/>
            <person name="Yoshida Y."/>
            <person name="Fujiwara M."/>
            <person name="Mori M."/>
            <person name="Tomita M."/>
            <person name="Arakawa K."/>
        </authorList>
    </citation>
    <scope>NUCLEOTIDE SEQUENCE [LARGE SCALE GENOMIC DNA]</scope>
</reference>
<evidence type="ECO:0000313" key="10">
    <source>
        <dbReference type="EMBL" id="GBM60991.1"/>
    </source>
</evidence>
<dbReference type="OrthoDB" id="5871067at2759"/>
<comment type="caution">
    <text evidence="10">The sequence shown here is derived from an EMBL/GenBank/DDBJ whole genome shotgun (WGS) entry which is preliminary data.</text>
</comment>
<gene>
    <name evidence="10" type="ORF">AVEN_264335_1</name>
</gene>
<evidence type="ECO:0000256" key="3">
    <source>
        <dbReference type="ARBA" id="ARBA00022679"/>
    </source>
</evidence>
<sequence length="273" mass="31518">MQEKQTYVGPLPDASCYSPYTMSPGDRKAFFQWYERHKNDTSEFKKEMLMYCRSDADILRRCCAQFRKQFLKTTGVDPFTYVTIVSSCMAAYRSNHITENTNVMVPIEGYVAKSNYSQDSIRWLDFVTVTEGIKNHHALNGREQNIERYFVDGFCPENNRVYQYHASCIFLKKILSVIFEEGLADASFLGVTGMVFSLGLVHLDHVLSLPSVRLRILRMLQPEWSSYQSKPQKSEPPRKLQVPTPKALSSAFSDFNKEPPFEKSYEMVGYLQV</sequence>
<keyword evidence="6" id="KW-0239">DNA-directed DNA polymerase</keyword>
<dbReference type="GO" id="GO:0000166">
    <property type="term" value="F:nucleotide binding"/>
    <property type="evidence" value="ECO:0007669"/>
    <property type="project" value="InterPro"/>
</dbReference>
<keyword evidence="3" id="KW-0808">Transferase</keyword>
<evidence type="ECO:0000313" key="11">
    <source>
        <dbReference type="Proteomes" id="UP000499080"/>
    </source>
</evidence>
<feature type="domain" description="DNA-directed DNA polymerase family B mitochondria/virus" evidence="9">
    <location>
        <begin position="33"/>
        <end position="106"/>
    </location>
</feature>
<evidence type="ECO:0000256" key="1">
    <source>
        <dbReference type="ARBA" id="ARBA00005755"/>
    </source>
</evidence>
<comment type="similarity">
    <text evidence="1">Belongs to the DNA polymerase type-B family.</text>
</comment>
<evidence type="ECO:0000256" key="5">
    <source>
        <dbReference type="ARBA" id="ARBA00022705"/>
    </source>
</evidence>
<dbReference type="GO" id="GO:0003677">
    <property type="term" value="F:DNA binding"/>
    <property type="evidence" value="ECO:0007669"/>
    <property type="project" value="UniProtKB-KW"/>
</dbReference>
<evidence type="ECO:0000256" key="2">
    <source>
        <dbReference type="ARBA" id="ARBA00012417"/>
    </source>
</evidence>
<evidence type="ECO:0000259" key="9">
    <source>
        <dbReference type="Pfam" id="PF03175"/>
    </source>
</evidence>
<accession>A0A4Y2H766</accession>
<keyword evidence="7" id="KW-0238">DNA-binding</keyword>
<evidence type="ECO:0000256" key="7">
    <source>
        <dbReference type="ARBA" id="ARBA00023125"/>
    </source>
</evidence>
<keyword evidence="4" id="KW-0548">Nucleotidyltransferase</keyword>
<evidence type="ECO:0000256" key="4">
    <source>
        <dbReference type="ARBA" id="ARBA00022695"/>
    </source>
</evidence>
<evidence type="ECO:0000256" key="6">
    <source>
        <dbReference type="ARBA" id="ARBA00022932"/>
    </source>
</evidence>
<keyword evidence="11" id="KW-1185">Reference proteome</keyword>
<keyword evidence="5" id="KW-0235">DNA replication</keyword>
<name>A0A4Y2H766_ARAVE</name>
<proteinExistence type="inferred from homology"/>